<keyword evidence="2" id="KW-0812">Transmembrane</keyword>
<accession>A0ABM3F849</accession>
<dbReference type="Proteomes" id="UP001652741">
    <property type="component" value="Chromosome ssa09"/>
</dbReference>
<evidence type="ECO:0000313" key="4">
    <source>
        <dbReference type="RefSeq" id="XP_045579487.1"/>
    </source>
</evidence>
<keyword evidence="2" id="KW-0472">Membrane</keyword>
<dbReference type="GeneID" id="123744611"/>
<protein>
    <submittedName>
        <fullName evidence="4">Uncharacterized protein</fullName>
    </submittedName>
</protein>
<keyword evidence="2" id="KW-1133">Transmembrane helix</keyword>
<evidence type="ECO:0000256" key="2">
    <source>
        <dbReference type="SAM" id="Phobius"/>
    </source>
</evidence>
<feature type="coiled-coil region" evidence="1">
    <location>
        <begin position="164"/>
        <end position="219"/>
    </location>
</feature>
<feature type="transmembrane region" description="Helical" evidence="2">
    <location>
        <begin position="145"/>
        <end position="166"/>
    </location>
</feature>
<reference evidence="4" key="1">
    <citation type="submission" date="2025-08" db="UniProtKB">
        <authorList>
            <consortium name="RefSeq"/>
        </authorList>
    </citation>
    <scope>IDENTIFICATION</scope>
</reference>
<name>A0ABM3F849_SALSA</name>
<keyword evidence="3" id="KW-1185">Reference proteome</keyword>
<evidence type="ECO:0000256" key="1">
    <source>
        <dbReference type="SAM" id="Coils"/>
    </source>
</evidence>
<dbReference type="RefSeq" id="XP_045579487.1">
    <property type="nucleotide sequence ID" value="XM_045723531.1"/>
</dbReference>
<organism evidence="3 4">
    <name type="scientific">Salmo salar</name>
    <name type="common">Atlantic salmon</name>
    <dbReference type="NCBI Taxonomy" id="8030"/>
    <lineage>
        <taxon>Eukaryota</taxon>
        <taxon>Metazoa</taxon>
        <taxon>Chordata</taxon>
        <taxon>Craniata</taxon>
        <taxon>Vertebrata</taxon>
        <taxon>Euteleostomi</taxon>
        <taxon>Actinopterygii</taxon>
        <taxon>Neopterygii</taxon>
        <taxon>Teleostei</taxon>
        <taxon>Protacanthopterygii</taxon>
        <taxon>Salmoniformes</taxon>
        <taxon>Salmonidae</taxon>
        <taxon>Salmoninae</taxon>
        <taxon>Salmo</taxon>
    </lineage>
</organism>
<proteinExistence type="predicted"/>
<dbReference type="Gene3D" id="1.20.1170.10">
    <property type="match status" value="1"/>
</dbReference>
<evidence type="ECO:0000313" key="3">
    <source>
        <dbReference type="Proteomes" id="UP001652741"/>
    </source>
</evidence>
<gene>
    <name evidence="4" type="primary">LOC123744611</name>
</gene>
<keyword evidence="1" id="KW-0175">Coiled coil</keyword>
<sequence>MLSQKRREEDFLREVVPSLKNGMVNFRAMADILLNFDKDQTKALQQEIQKGLNSFQQSEAAAGQQLAHVDKYYVELTCKKGKLESEDRRLKTCLANLESQHQAINDSLQNYSHALDRANWNKMSTQNALDECRDRARYNEGIRNAGIGIMFIPIIGLIAGSVMVGVGEAELNKANRQAQQAQEEVNHFQNLVNSFASQLATKKQEKTEQKRMIEECQDNIGKTHVSLNERKSKQMKIAGFQQKLRNAVHFLSVLAGKANVAMVVSSQSVIILEPLCIVMTEIVDLFYQAVGGKCNQFLQDRDIQMAIQSLQDVNQRVSAITGTLGLLDDQFF</sequence>